<dbReference type="GO" id="GO:0048193">
    <property type="term" value="P:Golgi vesicle transport"/>
    <property type="evidence" value="ECO:0007669"/>
    <property type="project" value="TreeGrafter"/>
</dbReference>
<dbReference type="Pfam" id="PF08700">
    <property type="entry name" value="VPS51_Exo84_N"/>
    <property type="match status" value="1"/>
</dbReference>
<keyword evidence="2" id="KW-0813">Transport</keyword>
<sequence length="294" mass="32315">MSTIASPRDPSTPLRRTPSGVNSPTTGSARPSIDSLHPPLASPQPPHSPQTAQASVSSSKRNRTALREYYNLRRTAGTPSAVVNEDSRLSEVPPSELDAEGFEPQAWVDKKLAECGLEELLRLYTGILGEIRALDAEKKALVYDNYSKLITATETIRKMRDNMDPLTPMASDLDPKIAQIYSQASQIRDALRNSVPKPAEGADLDEESIRRRQRTQQLAAEVVAMPPKLRALVEEGRLEDARKAWEMPRRLLEVWREKKLGGADVMTVLEEGDAIVEWTDDDASSSAASSQGSS</sequence>
<organism evidence="4 5">
    <name type="scientific">Lomentospora prolificans</name>
    <dbReference type="NCBI Taxonomy" id="41688"/>
    <lineage>
        <taxon>Eukaryota</taxon>
        <taxon>Fungi</taxon>
        <taxon>Dikarya</taxon>
        <taxon>Ascomycota</taxon>
        <taxon>Pezizomycotina</taxon>
        <taxon>Sordariomycetes</taxon>
        <taxon>Hypocreomycetidae</taxon>
        <taxon>Microascales</taxon>
        <taxon>Microascaceae</taxon>
        <taxon>Lomentospora</taxon>
    </lineage>
</organism>
<comment type="subunit">
    <text evidence="2">Component of the Golgi-associated retrograde protein (GARP) complex.</text>
</comment>
<dbReference type="OrthoDB" id="203678at2759"/>
<proteinExistence type="inferred from homology"/>
<dbReference type="STRING" id="41688.A0A2N3N432"/>
<dbReference type="GO" id="GO:0016020">
    <property type="term" value="C:membrane"/>
    <property type="evidence" value="ECO:0007669"/>
    <property type="project" value="TreeGrafter"/>
</dbReference>
<protein>
    <recommendedName>
        <fullName evidence="2">Vacuolar protein sorting-associated protein 51 homolog</fullName>
    </recommendedName>
</protein>
<dbReference type="GO" id="GO:0042147">
    <property type="term" value="P:retrograde transport, endosome to Golgi"/>
    <property type="evidence" value="ECO:0007669"/>
    <property type="project" value="UniProtKB-UniRule"/>
</dbReference>
<dbReference type="PANTHER" id="PTHR15954:SF4">
    <property type="entry name" value="VACUOLAR PROTEIN SORTING-ASSOCIATED PROTEIN 51 HOMOLOG"/>
    <property type="match status" value="1"/>
</dbReference>
<dbReference type="GO" id="GO:0015031">
    <property type="term" value="P:protein transport"/>
    <property type="evidence" value="ECO:0007669"/>
    <property type="project" value="UniProtKB-UniRule"/>
</dbReference>
<comment type="caution">
    <text evidence="4">The sequence shown here is derived from an EMBL/GenBank/DDBJ whole genome shotgun (WGS) entry which is preliminary data.</text>
</comment>
<evidence type="ECO:0000313" key="5">
    <source>
        <dbReference type="Proteomes" id="UP000233524"/>
    </source>
</evidence>
<dbReference type="GO" id="GO:1990745">
    <property type="term" value="C:EARP complex"/>
    <property type="evidence" value="ECO:0007669"/>
    <property type="project" value="TreeGrafter"/>
</dbReference>
<gene>
    <name evidence="4" type="ORF">jhhlp_005774</name>
</gene>
<keyword evidence="5" id="KW-1185">Reference proteome</keyword>
<keyword evidence="2" id="KW-0333">Golgi apparatus</keyword>
<dbReference type="EMBL" id="NLAX01000701">
    <property type="protein sequence ID" value="PKS07174.1"/>
    <property type="molecule type" value="Genomic_DNA"/>
</dbReference>
<evidence type="ECO:0000256" key="2">
    <source>
        <dbReference type="RuleBase" id="RU368010"/>
    </source>
</evidence>
<evidence type="ECO:0000256" key="3">
    <source>
        <dbReference type="SAM" id="MobiDB-lite"/>
    </source>
</evidence>
<feature type="region of interest" description="Disordered" evidence="3">
    <location>
        <begin position="1"/>
        <end position="97"/>
    </location>
</feature>
<accession>A0A2N3N432</accession>
<dbReference type="GO" id="GO:0005829">
    <property type="term" value="C:cytosol"/>
    <property type="evidence" value="ECO:0007669"/>
    <property type="project" value="GOC"/>
</dbReference>
<dbReference type="GO" id="GO:0000938">
    <property type="term" value="C:GARP complex"/>
    <property type="evidence" value="ECO:0007669"/>
    <property type="project" value="UniProtKB-UniRule"/>
</dbReference>
<dbReference type="PANTHER" id="PTHR15954">
    <property type="entry name" value="VACUOLAR PROTEIN SORTING-ASSOCIATED PROTEIN 51 HOMOLOG"/>
    <property type="match status" value="1"/>
</dbReference>
<dbReference type="InParanoid" id="A0A2N3N432"/>
<dbReference type="GO" id="GO:0006869">
    <property type="term" value="P:lipid transport"/>
    <property type="evidence" value="ECO:0007669"/>
    <property type="project" value="UniProtKB-UniRule"/>
</dbReference>
<name>A0A2N3N432_9PEZI</name>
<evidence type="ECO:0000313" key="4">
    <source>
        <dbReference type="EMBL" id="PKS07174.1"/>
    </source>
</evidence>
<keyword evidence="2" id="KW-0445">Lipid transport</keyword>
<comment type="similarity">
    <text evidence="1 2">Belongs to the VPS51 family.</text>
</comment>
<dbReference type="VEuPathDB" id="FungiDB:jhhlp_005774"/>
<dbReference type="Proteomes" id="UP000233524">
    <property type="component" value="Unassembled WGS sequence"/>
</dbReference>
<dbReference type="InterPro" id="IPR014812">
    <property type="entry name" value="Vps51"/>
</dbReference>
<keyword evidence="2" id="KW-0653">Protein transport</keyword>
<reference evidence="4 5" key="1">
    <citation type="journal article" date="2017" name="G3 (Bethesda)">
        <title>First Draft Genome Sequence of the Pathogenic Fungus Lomentospora prolificans (Formerly Scedosporium prolificans).</title>
        <authorList>
            <person name="Luo R."/>
            <person name="Zimin A."/>
            <person name="Workman R."/>
            <person name="Fan Y."/>
            <person name="Pertea G."/>
            <person name="Grossman N."/>
            <person name="Wear M.P."/>
            <person name="Jia B."/>
            <person name="Miller H."/>
            <person name="Casadevall A."/>
            <person name="Timp W."/>
            <person name="Zhang S.X."/>
            <person name="Salzberg S.L."/>
        </authorList>
    </citation>
    <scope>NUCLEOTIDE SEQUENCE [LARGE SCALE GENOMIC DNA]</scope>
    <source>
        <strain evidence="4 5">JHH-5317</strain>
    </source>
</reference>
<evidence type="ECO:0000256" key="1">
    <source>
        <dbReference type="ARBA" id="ARBA00006080"/>
    </source>
</evidence>
<dbReference type="GO" id="GO:0032456">
    <property type="term" value="P:endocytic recycling"/>
    <property type="evidence" value="ECO:0007669"/>
    <property type="project" value="TreeGrafter"/>
</dbReference>
<feature type="compositionally biased region" description="Polar residues" evidence="3">
    <location>
        <begin position="19"/>
        <end position="29"/>
    </location>
</feature>
<comment type="function">
    <text evidence="2">Acts as component of the GARP complex that is involved in retrograde transport from early and late endosomes to the trans-Golgi network (TGN).</text>
</comment>
<comment type="subcellular location">
    <subcellularLocation>
        <location evidence="2">Golgi apparatus</location>
        <location evidence="2">trans-Golgi network</location>
    </subcellularLocation>
</comment>
<dbReference type="AlphaFoldDB" id="A0A2N3N432"/>
<dbReference type="GO" id="GO:0007030">
    <property type="term" value="P:Golgi organization"/>
    <property type="evidence" value="ECO:0007669"/>
    <property type="project" value="UniProtKB-UniRule"/>
</dbReference>